<dbReference type="SUPFAM" id="SSF56601">
    <property type="entry name" value="beta-lactamase/transpeptidase-like"/>
    <property type="match status" value="1"/>
</dbReference>
<keyword evidence="2" id="KW-0378">Hydrolase</keyword>
<dbReference type="PANTHER" id="PTHR43283">
    <property type="entry name" value="BETA-LACTAMASE-RELATED"/>
    <property type="match status" value="1"/>
</dbReference>
<dbReference type="Gene3D" id="3.40.710.10">
    <property type="entry name" value="DD-peptidase/beta-lactamase superfamily"/>
    <property type="match status" value="1"/>
</dbReference>
<name>A0A1E3A493_9FIRM</name>
<feature type="domain" description="Beta-lactamase-related" evidence="1">
    <location>
        <begin position="9"/>
        <end position="379"/>
    </location>
</feature>
<gene>
    <name evidence="2" type="primary">estB_3</name>
    <name evidence="3" type="ORF">BEI59_23695</name>
    <name evidence="2" type="ORF">BEI61_04378</name>
    <name evidence="4" type="ORF">BEI63_22100</name>
</gene>
<dbReference type="InterPro" id="IPR001466">
    <property type="entry name" value="Beta-lactam-related"/>
</dbReference>
<reference evidence="2 5" key="1">
    <citation type="submission" date="2016-07" db="EMBL/GenBank/DDBJ databases">
        <title>Characterization of isolates of Eisenbergiella tayi derived from blood cultures, using whole genome sequencing.</title>
        <authorList>
            <person name="Burdz T."/>
            <person name="Wiebe D."/>
            <person name="Huynh C."/>
            <person name="Bernard K."/>
        </authorList>
    </citation>
    <scope>NUCLEOTIDE SEQUENCE [LARGE SCALE GENOMIC DNA]</scope>
    <source>
        <strain evidence="2 5">NML 110608</strain>
    </source>
</reference>
<dbReference type="Proteomes" id="UP000094067">
    <property type="component" value="Unassembled WGS sequence"/>
</dbReference>
<evidence type="ECO:0000313" key="4">
    <source>
        <dbReference type="EMBL" id="ODR49820.1"/>
    </source>
</evidence>
<proteinExistence type="predicted"/>
<sequence length="387" mass="43815">MGFRDMDALLQSFVENGPAGCGCAIARKGEILYEGYFGYANKERKLPVTENTVYRQYSMTKIAIYTLCMMLFEKGKFLLDDPISEYFPEWRETRKYVKDIDGTYQICQAERAIQIRHIMSMSCGLPYGHMPDDTPTGKEIYRVTEELKKRGHYTLREEIRAVSRVPIAFEPGSHWLYGFGSELAAGLIEVITGMEIQDALAKYLFEPLEMNDTGMIYFGDIKERMAVFYEKKEDGTLIPGRAMMDNKSEPGEENRMGCPRLFSTVKDFISFTQMLANGGIHKKERIMGRKTIDLMRKNQLSGRQLKDFQNSYLAGYGYGLGVRTLLDPAAGGSNSSPGEFGWTGGSGTWASIDPSEGVSVVYMHQMAPNRERFHHLRVRACAYGCLD</sequence>
<keyword evidence="7" id="KW-1185">Reference proteome</keyword>
<dbReference type="GO" id="GO:0016787">
    <property type="term" value="F:hydrolase activity"/>
    <property type="evidence" value="ECO:0007669"/>
    <property type="project" value="UniProtKB-KW"/>
</dbReference>
<dbReference type="EMBL" id="MCGH01000003">
    <property type="protein sequence ID" value="ODM03580.1"/>
    <property type="molecule type" value="Genomic_DNA"/>
</dbReference>
<dbReference type="EMBL" id="MEHA01000021">
    <property type="protein sequence ID" value="ODR47026.1"/>
    <property type="molecule type" value="Genomic_DNA"/>
</dbReference>
<organism evidence="2 5">
    <name type="scientific">Eisenbergiella tayi</name>
    <dbReference type="NCBI Taxonomy" id="1432052"/>
    <lineage>
        <taxon>Bacteria</taxon>
        <taxon>Bacillati</taxon>
        <taxon>Bacillota</taxon>
        <taxon>Clostridia</taxon>
        <taxon>Lachnospirales</taxon>
        <taxon>Lachnospiraceae</taxon>
        <taxon>Eisenbergiella</taxon>
    </lineage>
</organism>
<accession>A0A1E3A493</accession>
<dbReference type="AlphaFoldDB" id="A0A1E3A493"/>
<evidence type="ECO:0000259" key="1">
    <source>
        <dbReference type="Pfam" id="PF00144"/>
    </source>
</evidence>
<evidence type="ECO:0000313" key="5">
    <source>
        <dbReference type="Proteomes" id="UP000094067"/>
    </source>
</evidence>
<dbReference type="PANTHER" id="PTHR43283:SF3">
    <property type="entry name" value="BETA-LACTAMASE FAMILY PROTEIN (AFU_ORTHOLOGUE AFUA_5G07500)"/>
    <property type="match status" value="1"/>
</dbReference>
<protein>
    <submittedName>
        <fullName evidence="2">Esterase EstB</fullName>
        <ecNumber evidence="2">3.1.1.-</ecNumber>
    </submittedName>
    <submittedName>
        <fullName evidence="3">Serine hydrolase</fullName>
    </submittedName>
</protein>
<dbReference type="Proteomes" id="UP000094869">
    <property type="component" value="Unassembled WGS sequence"/>
</dbReference>
<dbReference type="RefSeq" id="WP_069154019.1">
    <property type="nucleotide sequence ID" value="NZ_DAWDRA010000122.1"/>
</dbReference>
<dbReference type="EC" id="3.1.1.-" evidence="2"/>
<evidence type="ECO:0000313" key="6">
    <source>
        <dbReference type="Proteomes" id="UP000094271"/>
    </source>
</evidence>
<dbReference type="PATRIC" id="fig|1432052.4.peg.4860"/>
<reference evidence="3 6" key="3">
    <citation type="submission" date="2016-08" db="EMBL/GenBank/DDBJ databases">
        <authorList>
            <person name="Seilhamer J.J."/>
        </authorList>
    </citation>
    <scope>NUCLEOTIDE SEQUENCE [LARGE SCALE GENOMIC DNA]</scope>
    <source>
        <strain evidence="3 6">NML150140-1</strain>
    </source>
</reference>
<dbReference type="InterPro" id="IPR050789">
    <property type="entry name" value="Diverse_Enzym_Activities"/>
</dbReference>
<dbReference type="EMBL" id="MEHD01000036">
    <property type="protein sequence ID" value="ODR49820.1"/>
    <property type="molecule type" value="Genomic_DNA"/>
</dbReference>
<reference evidence="4 7" key="2">
    <citation type="submission" date="2016-08" db="EMBL/GenBank/DDBJ databases">
        <title>Characterization of Isolates of Eisenbergiella tayi Derived from Blood Cultures, Using Whole Genome Sequencing.</title>
        <authorList>
            <person name="Bernier A.-M."/>
            <person name="Burdz T."/>
            <person name="Wiebe D."/>
            <person name="Bernard K."/>
        </authorList>
    </citation>
    <scope>NUCLEOTIDE SEQUENCE [LARGE SCALE GENOMIC DNA]</scope>
    <source>
        <strain evidence="4 7">NML120146</strain>
    </source>
</reference>
<evidence type="ECO:0000313" key="7">
    <source>
        <dbReference type="Proteomes" id="UP000094869"/>
    </source>
</evidence>
<dbReference type="InterPro" id="IPR012338">
    <property type="entry name" value="Beta-lactam/transpept-like"/>
</dbReference>
<comment type="caution">
    <text evidence="2">The sequence shown here is derived from an EMBL/GenBank/DDBJ whole genome shotgun (WGS) entry which is preliminary data.</text>
</comment>
<dbReference type="Proteomes" id="UP000094271">
    <property type="component" value="Unassembled WGS sequence"/>
</dbReference>
<dbReference type="OrthoDB" id="9797709at2"/>
<evidence type="ECO:0000313" key="3">
    <source>
        <dbReference type="EMBL" id="ODR47026.1"/>
    </source>
</evidence>
<evidence type="ECO:0000313" key="2">
    <source>
        <dbReference type="EMBL" id="ODM03580.1"/>
    </source>
</evidence>
<dbReference type="Pfam" id="PF00144">
    <property type="entry name" value="Beta-lactamase"/>
    <property type="match status" value="1"/>
</dbReference>